<evidence type="ECO:0000256" key="1">
    <source>
        <dbReference type="SAM" id="MobiDB-lite"/>
    </source>
</evidence>
<keyword evidence="2" id="KW-0472">Membrane</keyword>
<feature type="domain" description="Mammalian cell entry C-terminal" evidence="4">
    <location>
        <begin position="122"/>
        <end position="296"/>
    </location>
</feature>
<dbReference type="NCBIfam" id="TIGR00996">
    <property type="entry name" value="Mtu_fam_mce"/>
    <property type="match status" value="1"/>
</dbReference>
<accession>A0A916THL0</accession>
<dbReference type="InterPro" id="IPR052336">
    <property type="entry name" value="MlaD_Phospholipid_Transporter"/>
</dbReference>
<keyword evidence="2" id="KW-0812">Transmembrane</keyword>
<dbReference type="PANTHER" id="PTHR33371:SF18">
    <property type="entry name" value="MCE-FAMILY PROTEIN MCE3C"/>
    <property type="match status" value="1"/>
</dbReference>
<evidence type="ECO:0000259" key="3">
    <source>
        <dbReference type="Pfam" id="PF02470"/>
    </source>
</evidence>
<feature type="domain" description="Mce/MlaD" evidence="3">
    <location>
        <begin position="40"/>
        <end position="116"/>
    </location>
</feature>
<keyword evidence="2" id="KW-1133">Transmembrane helix</keyword>
<dbReference type="InterPro" id="IPR024516">
    <property type="entry name" value="Mce_C"/>
</dbReference>
<keyword evidence="6" id="KW-1185">Reference proteome</keyword>
<dbReference type="InterPro" id="IPR003399">
    <property type="entry name" value="Mce/MlaD"/>
</dbReference>
<dbReference type="PANTHER" id="PTHR33371">
    <property type="entry name" value="INTERMEMBRANE PHOSPHOLIPID TRANSPORT SYSTEM BINDING PROTEIN MLAD-RELATED"/>
    <property type="match status" value="1"/>
</dbReference>
<gene>
    <name evidence="5" type="primary">mce4C</name>
    <name evidence="5" type="ORF">GCM10011489_36100</name>
</gene>
<name>A0A916THL0_9ACTN</name>
<organism evidence="5 6">
    <name type="scientific">Gordonia jinhuaensis</name>
    <dbReference type="NCBI Taxonomy" id="1517702"/>
    <lineage>
        <taxon>Bacteria</taxon>
        <taxon>Bacillati</taxon>
        <taxon>Actinomycetota</taxon>
        <taxon>Actinomycetes</taxon>
        <taxon>Mycobacteriales</taxon>
        <taxon>Gordoniaceae</taxon>
        <taxon>Gordonia</taxon>
    </lineage>
</organism>
<dbReference type="Pfam" id="PF02470">
    <property type="entry name" value="MlaD"/>
    <property type="match status" value="1"/>
</dbReference>
<dbReference type="Pfam" id="PF11887">
    <property type="entry name" value="Mce4_CUP1"/>
    <property type="match status" value="1"/>
</dbReference>
<comment type="caution">
    <text evidence="5">The sequence shown here is derived from an EMBL/GenBank/DDBJ whole genome shotgun (WGS) entry which is preliminary data.</text>
</comment>
<protein>
    <submittedName>
        <fullName evidence="5">Mce family protein Mce4C</fullName>
    </submittedName>
</protein>
<dbReference type="RefSeq" id="WP_229742870.1">
    <property type="nucleotide sequence ID" value="NZ_BMGC01000043.1"/>
</dbReference>
<sequence length="380" mass="40339">MRTAIRPKYQTGVIGVVVIAMVVIVALQIDRVPYLSTLSSYRVYFDDADGLVSGDKVVVSGIEVGKVGSITLATTDDGPKAKVEFSMNDTVVVPSTSQALIKTDTLLGRRSLTIVPRAGGKWLRPGQAIPNRNTVAPYSLTDALSDATDSIADTDTDKLAKALDTTADAFSGTSPQVRDAVNGVARLSKSIADRDNALRSLFAKSKTVSGVLGERSTQIDGLLTEANALFGELQTRRAAIATLITGTRDVAAQISGFIDDNNAQLTPVLEKLNKVVAILQDNSADIGKSLDKLGPYANSLGEAVSSGPYFSSFVGVPTIGDVTATFLHIMQRKYPQAYQSFLRVFTERPEQVSTRPDAEHDPGSFVPATPPTTYPSGGGR</sequence>
<dbReference type="GO" id="GO:0005576">
    <property type="term" value="C:extracellular region"/>
    <property type="evidence" value="ECO:0007669"/>
    <property type="project" value="TreeGrafter"/>
</dbReference>
<feature type="region of interest" description="Disordered" evidence="1">
    <location>
        <begin position="349"/>
        <end position="380"/>
    </location>
</feature>
<dbReference type="Proteomes" id="UP000621454">
    <property type="component" value="Unassembled WGS sequence"/>
</dbReference>
<reference evidence="5" key="1">
    <citation type="journal article" date="2014" name="Int. J. Syst. Evol. Microbiol.">
        <title>Complete genome sequence of Corynebacterium casei LMG S-19264T (=DSM 44701T), isolated from a smear-ripened cheese.</title>
        <authorList>
            <consortium name="US DOE Joint Genome Institute (JGI-PGF)"/>
            <person name="Walter F."/>
            <person name="Albersmeier A."/>
            <person name="Kalinowski J."/>
            <person name="Ruckert C."/>
        </authorList>
    </citation>
    <scope>NUCLEOTIDE SEQUENCE</scope>
    <source>
        <strain evidence="5">CGMCC 1.12827</strain>
    </source>
</reference>
<evidence type="ECO:0000313" key="5">
    <source>
        <dbReference type="EMBL" id="GGB45451.1"/>
    </source>
</evidence>
<evidence type="ECO:0000313" key="6">
    <source>
        <dbReference type="Proteomes" id="UP000621454"/>
    </source>
</evidence>
<feature type="compositionally biased region" description="Basic and acidic residues" evidence="1">
    <location>
        <begin position="349"/>
        <end position="362"/>
    </location>
</feature>
<feature type="transmembrane region" description="Helical" evidence="2">
    <location>
        <begin position="12"/>
        <end position="29"/>
    </location>
</feature>
<dbReference type="AlphaFoldDB" id="A0A916THL0"/>
<dbReference type="InterPro" id="IPR005693">
    <property type="entry name" value="Mce"/>
</dbReference>
<dbReference type="PRINTS" id="PR01782">
    <property type="entry name" value="MCEVIRFACTOR"/>
</dbReference>
<evidence type="ECO:0000259" key="4">
    <source>
        <dbReference type="Pfam" id="PF11887"/>
    </source>
</evidence>
<evidence type="ECO:0000256" key="2">
    <source>
        <dbReference type="SAM" id="Phobius"/>
    </source>
</evidence>
<dbReference type="EMBL" id="BMGC01000043">
    <property type="protein sequence ID" value="GGB45451.1"/>
    <property type="molecule type" value="Genomic_DNA"/>
</dbReference>
<proteinExistence type="predicted"/>
<reference evidence="5" key="2">
    <citation type="submission" date="2020-09" db="EMBL/GenBank/DDBJ databases">
        <authorList>
            <person name="Sun Q."/>
            <person name="Zhou Y."/>
        </authorList>
    </citation>
    <scope>NUCLEOTIDE SEQUENCE</scope>
    <source>
        <strain evidence="5">CGMCC 1.12827</strain>
    </source>
</reference>